<evidence type="ECO:0000313" key="8">
    <source>
        <dbReference type="EMBL" id="SVC36247.1"/>
    </source>
</evidence>
<keyword evidence="6 7" id="KW-0472">Membrane</keyword>
<dbReference type="Gene3D" id="1.10.287.3510">
    <property type="match status" value="1"/>
</dbReference>
<gene>
    <name evidence="8" type="ORF">METZ01_LOCUS289101</name>
</gene>
<feature type="transmembrane region" description="Helical" evidence="7">
    <location>
        <begin position="69"/>
        <end position="90"/>
    </location>
</feature>
<dbReference type="GO" id="GO:0016651">
    <property type="term" value="F:oxidoreductase activity, acting on NAD(P)H"/>
    <property type="evidence" value="ECO:0007669"/>
    <property type="project" value="InterPro"/>
</dbReference>
<evidence type="ECO:0000256" key="2">
    <source>
        <dbReference type="ARBA" id="ARBA00010519"/>
    </source>
</evidence>
<protein>
    <recommendedName>
        <fullName evidence="9">NADH:quinone oxidoreductase/Mrp antiporter membrane subunit domain-containing protein</fullName>
    </recommendedName>
</protein>
<evidence type="ECO:0008006" key="9">
    <source>
        <dbReference type="Google" id="ProtNLM"/>
    </source>
</evidence>
<feature type="transmembrane region" description="Helical" evidence="7">
    <location>
        <begin position="30"/>
        <end position="49"/>
    </location>
</feature>
<evidence type="ECO:0000256" key="7">
    <source>
        <dbReference type="SAM" id="Phobius"/>
    </source>
</evidence>
<dbReference type="GO" id="GO:0030964">
    <property type="term" value="C:NADH dehydrogenase complex"/>
    <property type="evidence" value="ECO:0007669"/>
    <property type="project" value="TreeGrafter"/>
</dbReference>
<dbReference type="PANTHER" id="PTHR11434">
    <property type="entry name" value="NADH-UBIQUINONE OXIDOREDUCTASE SUBUNIT ND4L"/>
    <property type="match status" value="1"/>
</dbReference>
<feature type="transmembrane region" description="Helical" evidence="7">
    <location>
        <begin position="6"/>
        <end position="23"/>
    </location>
</feature>
<dbReference type="AlphaFoldDB" id="A0A382LM08"/>
<dbReference type="Pfam" id="PF00420">
    <property type="entry name" value="Oxidored_q2"/>
    <property type="match status" value="1"/>
</dbReference>
<dbReference type="FunFam" id="1.10.287.3510:FF:000001">
    <property type="entry name" value="NADH-quinone oxidoreductase subunit K"/>
    <property type="match status" value="1"/>
</dbReference>
<comment type="similarity">
    <text evidence="2">Belongs to the complex I subunit 4L family.</text>
</comment>
<keyword evidence="4 7" id="KW-0812">Transmembrane</keyword>
<name>A0A382LM08_9ZZZZ</name>
<keyword evidence="3" id="KW-0813">Transport</keyword>
<dbReference type="EMBL" id="UINC01087135">
    <property type="protein sequence ID" value="SVC36247.1"/>
    <property type="molecule type" value="Genomic_DNA"/>
</dbReference>
<organism evidence="8">
    <name type="scientific">marine metagenome</name>
    <dbReference type="NCBI Taxonomy" id="408172"/>
    <lineage>
        <taxon>unclassified sequences</taxon>
        <taxon>metagenomes</taxon>
        <taxon>ecological metagenomes</taxon>
    </lineage>
</organism>
<dbReference type="InterPro" id="IPR001133">
    <property type="entry name" value="NADH_UbQ_OxRdtase_chain4L/K"/>
</dbReference>
<comment type="subcellular location">
    <subcellularLocation>
        <location evidence="1">Membrane</location>
        <topology evidence="1">Multi-pass membrane protein</topology>
    </subcellularLocation>
</comment>
<evidence type="ECO:0000256" key="5">
    <source>
        <dbReference type="ARBA" id="ARBA00022989"/>
    </source>
</evidence>
<dbReference type="PANTHER" id="PTHR11434:SF16">
    <property type="entry name" value="NADH-UBIQUINONE OXIDOREDUCTASE CHAIN 4L"/>
    <property type="match status" value="1"/>
</dbReference>
<evidence type="ECO:0000256" key="4">
    <source>
        <dbReference type="ARBA" id="ARBA00022692"/>
    </source>
</evidence>
<dbReference type="NCBIfam" id="NF004320">
    <property type="entry name" value="PRK05715.1-2"/>
    <property type="match status" value="1"/>
</dbReference>
<keyword evidence="5 7" id="KW-1133">Transmembrane helix</keyword>
<accession>A0A382LM08</accession>
<dbReference type="InterPro" id="IPR039428">
    <property type="entry name" value="NUOK/Mnh_C1-like"/>
</dbReference>
<reference evidence="8" key="1">
    <citation type="submission" date="2018-05" db="EMBL/GenBank/DDBJ databases">
        <authorList>
            <person name="Lanie J.A."/>
            <person name="Ng W.-L."/>
            <person name="Kazmierczak K.M."/>
            <person name="Andrzejewski T.M."/>
            <person name="Davidsen T.M."/>
            <person name="Wayne K.J."/>
            <person name="Tettelin H."/>
            <person name="Glass J.I."/>
            <person name="Rusch D."/>
            <person name="Podicherti R."/>
            <person name="Tsui H.-C.T."/>
            <person name="Winkler M.E."/>
        </authorList>
    </citation>
    <scope>NUCLEOTIDE SEQUENCE</scope>
</reference>
<evidence type="ECO:0000256" key="6">
    <source>
        <dbReference type="ARBA" id="ARBA00023136"/>
    </source>
</evidence>
<evidence type="ECO:0000256" key="3">
    <source>
        <dbReference type="ARBA" id="ARBA00022448"/>
    </source>
</evidence>
<dbReference type="HAMAP" id="MF_01456">
    <property type="entry name" value="NDH1_NuoK"/>
    <property type="match status" value="1"/>
</dbReference>
<sequence length="109" mass="11889">MVDLVYFQLLSAALFVIGMYGVLARRSAVLILMSIELMLNAVNINLIAAASHLGYRSAGEAFSNFDGQIIAIFVITVAAAELGLALAIILRIYRNRGTVNVDEVDLMKW</sequence>
<evidence type="ECO:0000256" key="1">
    <source>
        <dbReference type="ARBA" id="ARBA00004141"/>
    </source>
</evidence>
<dbReference type="GO" id="GO:0042773">
    <property type="term" value="P:ATP synthesis coupled electron transport"/>
    <property type="evidence" value="ECO:0007669"/>
    <property type="project" value="InterPro"/>
</dbReference>
<proteinExistence type="inferred from homology"/>